<proteinExistence type="predicted"/>
<evidence type="ECO:0000256" key="1">
    <source>
        <dbReference type="SAM" id="Coils"/>
    </source>
</evidence>
<keyword evidence="1" id="KW-0175">Coiled coil</keyword>
<protein>
    <submittedName>
        <fullName evidence="3">T26D22.5 protein</fullName>
    </submittedName>
</protein>
<organism evidence="3">
    <name type="scientific">Arabidopsis thaliana</name>
    <name type="common">Mouse-ear cress</name>
    <dbReference type="NCBI Taxonomy" id="3702"/>
    <lineage>
        <taxon>Eukaryota</taxon>
        <taxon>Viridiplantae</taxon>
        <taxon>Streptophyta</taxon>
        <taxon>Embryophyta</taxon>
        <taxon>Tracheophyta</taxon>
        <taxon>Spermatophyta</taxon>
        <taxon>Magnoliopsida</taxon>
        <taxon>eudicotyledons</taxon>
        <taxon>Gunneridae</taxon>
        <taxon>Pentapetalae</taxon>
        <taxon>rosids</taxon>
        <taxon>malvids</taxon>
        <taxon>Brassicales</taxon>
        <taxon>Brassicaceae</taxon>
        <taxon>Camelineae</taxon>
        <taxon>Arabidopsis</taxon>
    </lineage>
</organism>
<feature type="compositionally biased region" description="Low complexity" evidence="2">
    <location>
        <begin position="149"/>
        <end position="168"/>
    </location>
</feature>
<evidence type="ECO:0000256" key="2">
    <source>
        <dbReference type="SAM" id="MobiDB-lite"/>
    </source>
</evidence>
<dbReference type="PIR" id="T01177">
    <property type="entry name" value="T01177"/>
</dbReference>
<sequence length="276" mass="31359">MPFPGRFKKELIKKYKALFDRQLKEIELRMPLMDAFMLIPHSHKYLKDLIKERIKEVQGMEVHSKECNPIIHKESVPEKLEELAVEDQLQTSLTKRAEAKYLPNETLISMKSLVSHKIIAGVDVVKGVIRSKTEVMTTKEACSTQARPSNSTSRSCSTSTHSKCSSSTSKLDLHVKQTTVASDNWLKLQRRSKWQEKAIRELTQTVKELKDQIKDLRGKSNQVPFNIKDKPPDGTTTLVSKAEAELKVNGQRVKPCMAEQIIQEESSFPLLSSPFA</sequence>
<accession>O65235</accession>
<dbReference type="AlphaFoldDB" id="O65235"/>
<feature type="coiled-coil region" evidence="1">
    <location>
        <begin position="192"/>
        <end position="219"/>
    </location>
</feature>
<reference key="5">
    <citation type="journal article" date="2000" name="Nature">
        <title>Sequence and analysis of chromosome 5 of the plant Arabidopsis thaliana.</title>
        <authorList>
            <consortium name="Kazusa DNA Research Institute"/>
            <consortium name="Cold Spring Harbor and Washington University in St Louis Sequencing Consortium"/>
            <consortium name="European Union Arabidopsis Genome Sequencing Consortium"/>
            <person name="Tabata S."/>
            <person name="Kaneko T."/>
            <person name="Nakamura Y."/>
            <person name="Kotani H."/>
            <person name="Kato T."/>
            <person name="Asamizu E."/>
            <person name="Miyajima N."/>
            <person name="Sasamoto S."/>
            <person name="Kimura T."/>
            <person name="Hosouchi T."/>
            <person name="Kawashima K."/>
            <person name="Kohara M."/>
            <person name="Matsumoto M."/>
            <person name="Matsuno A."/>
            <person name="Muraki A."/>
            <person name="Nakayama S."/>
            <person name="Nakazaki N."/>
            <person name="Naruo K."/>
            <person name="Okumura S."/>
            <person name="Shinpo S."/>
            <person name="Takeuchi C."/>
            <person name="Wada T."/>
            <person name="Watanabe A."/>
            <person name="Yamada M."/>
            <person name="Yasuda M."/>
            <person name="Sato S."/>
            <person name="de la Bastide M."/>
            <person name="Huang E."/>
            <person name="Spiegel L."/>
            <person name="Gnoj L."/>
            <person name="O'Shaughnessy A."/>
            <person name="Preston R."/>
            <person name="Habermann K."/>
            <person name="Murray J."/>
            <person name="Johnson D."/>
            <person name="Rohlfing T."/>
            <person name="Nelson J."/>
            <person name="Stoneking T."/>
            <person name="Pepin K."/>
            <person name="Spieth J."/>
            <person name="Sekhon M."/>
            <person name="Armstrong J."/>
            <person name="Becker M."/>
            <person name="Belter E."/>
            <person name="Cordum H."/>
            <person name="Cordes M."/>
            <person name="Courtney L."/>
            <person name="Courtney W."/>
            <person name="Dante M."/>
            <person name="Du H."/>
            <person name="Edwards J."/>
            <person name="Fryman J."/>
            <person name="Haakensen B."/>
            <person name="Lamar E."/>
            <person name="Latreille P."/>
            <person name="Leonard S."/>
            <person name="Meyer R."/>
            <person name="Mulvaney E."/>
            <person name="Ozersky P."/>
            <person name="Riley A."/>
            <person name="Strowmatt C."/>
            <person name="Wagner-McPherson C."/>
            <person name="Wollam A."/>
            <person name="Yoakum M."/>
            <person name="Bell M."/>
            <person name="Dedhia N."/>
            <person name="Parnell L."/>
            <person name="Shah R."/>
            <person name="Rodriguez M."/>
            <person name="See L.H."/>
            <person name="Vil D."/>
            <person name="Baker J."/>
            <person name="Kirchoff K."/>
            <person name="Toth K."/>
            <person name="King L."/>
            <person name="Bahret A."/>
            <person name="Miller B."/>
            <person name="Marra M."/>
            <person name="Martienssen R."/>
            <person name="McCombie W.R."/>
            <person name="Wilson R.K."/>
            <person name="Murphy G."/>
            <person name="Bancroft I."/>
            <person name="Volckaert G."/>
            <person name="Wambutt R."/>
            <person name="Dusterhoft A."/>
            <person name="Stiekema W."/>
            <person name="Pohl T."/>
            <person name="Entian K.D."/>
            <person name="Terryn N."/>
            <person name="Hartley N."/>
            <person name="Bent E."/>
            <person name="Johnson S."/>
            <person name="Langham S.A."/>
            <person name="McCullagh B."/>
            <person name="Robben J."/>
            <person name="Grymonprez B."/>
            <person name="Zimmermann W."/>
            <person name="Ramsperger U."/>
            <person name="Wedler H."/>
            <person name="Balke K."/>
            <person name="Wedler E."/>
            <person name="Peters S."/>
            <person name="van Staveren M."/>
            <person name="Dirkse W."/>
            <person name="Mooijman P."/>
            <person name="Lankhorst R.K."/>
            <person name="Weitzenegger T."/>
            <person name="Bothe G."/>
            <person name="Rose M."/>
            <person name="Hauf J."/>
            <person name="Berneiser S."/>
            <person name="Hempel S."/>
            <person name="Feldpausch M."/>
            <person name="Lamberth S."/>
            <person name="Villarroel R."/>
            <person name="Gielen J."/>
            <person name="Ardiles W."/>
            <person name="Bents O."/>
            <person name="Lemcke K."/>
            <person name="Kolesov G."/>
            <person name="Mayer K."/>
            <person name="Rudd S."/>
            <person name="Schoof H."/>
            <person name="Schueller C."/>
            <person name="Zaccaria P."/>
            <person name="Mewes H.W."/>
            <person name="Bevan M."/>
            <person name="Fransz P."/>
        </authorList>
    </citation>
    <scope>NUCLEOTIDE SEQUENCE [LARGE SCALE GENOMIC DNA]</scope>
    <source>
        <strain>cv. Columbia</strain>
    </source>
</reference>
<evidence type="ECO:0000313" key="4">
    <source>
        <dbReference type="EMBL" id="BAB11481.1"/>
    </source>
</evidence>
<reference evidence="4" key="4">
    <citation type="submission" date="1999-04" db="EMBL/GenBank/DDBJ databases">
        <title>Structural analysis of Arabidopsis thaliana chromosome 5. XI.</title>
        <authorList>
            <person name="Kaneko T."/>
            <person name="Katoh T."/>
            <person name="Asamizu E."/>
            <person name="Sato S."/>
            <person name="Nakamura Y."/>
            <person name="Kotani H."/>
            <person name="Tabata S."/>
        </authorList>
    </citation>
    <scope>NUCLEOTIDE SEQUENCE</scope>
</reference>
<reference evidence="3" key="2">
    <citation type="submission" date="1998-04" db="EMBL/GenBank/DDBJ databases">
        <title>The sequence of A. thaliana T26D22.</title>
        <authorList>
            <person name="Becker M."/>
            <person name="Hinds K."/>
        </authorList>
    </citation>
    <scope>NUCLEOTIDE SEQUENCE</scope>
</reference>
<feature type="region of interest" description="Disordered" evidence="2">
    <location>
        <begin position="140"/>
        <end position="168"/>
    </location>
</feature>
<dbReference type="EMBL" id="AF058826">
    <property type="protein sequence ID" value="AAC13605.1"/>
    <property type="molecule type" value="Genomic_DNA"/>
</dbReference>
<evidence type="ECO:0000313" key="3">
    <source>
        <dbReference type="EMBL" id="AAC13605.1"/>
    </source>
</evidence>
<reference evidence="3" key="3">
    <citation type="submission" date="1998-04" db="EMBL/GenBank/DDBJ databases">
        <authorList>
            <person name="Waterston R."/>
        </authorList>
    </citation>
    <scope>NUCLEOTIDE SEQUENCE</scope>
</reference>
<gene>
    <name evidence="3" type="primary">T26D22.5</name>
</gene>
<name>O65235_ARATH</name>
<dbReference type="EMBL" id="AB025636">
    <property type="protein sequence ID" value="BAB11481.1"/>
    <property type="molecule type" value="Genomic_DNA"/>
</dbReference>
<reference evidence="3" key="1">
    <citation type="submission" date="1998-04" db="EMBL/GenBank/DDBJ databases">
        <title>The A. thaliana Genome Sequencing Project.</title>
        <authorList>
            <person name="WashU"/>
        </authorList>
    </citation>
    <scope>NUCLEOTIDE SEQUENCE</scope>
</reference>